<keyword evidence="2" id="KW-1185">Reference proteome</keyword>
<dbReference type="EMBL" id="JAQIZT010000005">
    <property type="protein sequence ID" value="KAJ6996242.1"/>
    <property type="molecule type" value="Genomic_DNA"/>
</dbReference>
<sequence length="94" mass="10513">MKIRMKQLNAPILILVHKLTSIEVPRGVVPNTVSAVVHTNCQLDCGKRDCYSYCYVEFESKRGYEESLEEHLDKTSLGASACNKAMAAQILHNC</sequence>
<comment type="caution">
    <text evidence="1">The sequence shown here is derived from an EMBL/GenBank/DDBJ whole genome shotgun (WGS) entry which is preliminary data.</text>
</comment>
<evidence type="ECO:0000313" key="2">
    <source>
        <dbReference type="Proteomes" id="UP001164929"/>
    </source>
</evidence>
<gene>
    <name evidence="1" type="ORF">NC653_012983</name>
</gene>
<proteinExistence type="predicted"/>
<dbReference type="AlphaFoldDB" id="A0AAD6W228"/>
<accession>A0AAD6W228</accession>
<name>A0AAD6W228_9ROSI</name>
<protein>
    <submittedName>
        <fullName evidence="1">Uncharacterized protein</fullName>
    </submittedName>
</protein>
<reference evidence="1" key="1">
    <citation type="journal article" date="2023" name="Mol. Ecol. Resour.">
        <title>Chromosome-level genome assembly of a triploid poplar Populus alba 'Berolinensis'.</title>
        <authorList>
            <person name="Chen S."/>
            <person name="Yu Y."/>
            <person name="Wang X."/>
            <person name="Wang S."/>
            <person name="Zhang T."/>
            <person name="Zhou Y."/>
            <person name="He R."/>
            <person name="Meng N."/>
            <person name="Wang Y."/>
            <person name="Liu W."/>
            <person name="Liu Z."/>
            <person name="Liu J."/>
            <person name="Guo Q."/>
            <person name="Huang H."/>
            <person name="Sederoff R.R."/>
            <person name="Wang G."/>
            <person name="Qu G."/>
            <person name="Chen S."/>
        </authorList>
    </citation>
    <scope>NUCLEOTIDE SEQUENCE</scope>
    <source>
        <strain evidence="1">SC-2020</strain>
    </source>
</reference>
<evidence type="ECO:0000313" key="1">
    <source>
        <dbReference type="EMBL" id="KAJ6996242.1"/>
    </source>
</evidence>
<organism evidence="1 2">
    <name type="scientific">Populus alba x Populus x berolinensis</name>
    <dbReference type="NCBI Taxonomy" id="444605"/>
    <lineage>
        <taxon>Eukaryota</taxon>
        <taxon>Viridiplantae</taxon>
        <taxon>Streptophyta</taxon>
        <taxon>Embryophyta</taxon>
        <taxon>Tracheophyta</taxon>
        <taxon>Spermatophyta</taxon>
        <taxon>Magnoliopsida</taxon>
        <taxon>eudicotyledons</taxon>
        <taxon>Gunneridae</taxon>
        <taxon>Pentapetalae</taxon>
        <taxon>rosids</taxon>
        <taxon>fabids</taxon>
        <taxon>Malpighiales</taxon>
        <taxon>Salicaceae</taxon>
        <taxon>Saliceae</taxon>
        <taxon>Populus</taxon>
    </lineage>
</organism>
<dbReference type="Proteomes" id="UP001164929">
    <property type="component" value="Chromosome 5"/>
</dbReference>